<feature type="compositionally biased region" description="Low complexity" evidence="8">
    <location>
        <begin position="95"/>
        <end position="105"/>
    </location>
</feature>
<keyword evidence="4 9" id="KW-0812">Transmembrane</keyword>
<gene>
    <name evidence="11" type="primary">lafU_3</name>
    <name evidence="11" type="ORF">EHSB41UT_03459</name>
</gene>
<comment type="subcellular location">
    <subcellularLocation>
        <location evidence="1">Cell membrane</location>
        <topology evidence="1">Single-pass membrane protein</topology>
    </subcellularLocation>
</comment>
<dbReference type="PANTHER" id="PTHR30329:SF21">
    <property type="entry name" value="LIPOPROTEIN YIAD-RELATED"/>
    <property type="match status" value="1"/>
</dbReference>
<dbReference type="Gene3D" id="3.30.1330.60">
    <property type="entry name" value="OmpA-like domain"/>
    <property type="match status" value="1"/>
</dbReference>
<feature type="domain" description="OmpA-like" evidence="10">
    <location>
        <begin position="166"/>
        <end position="285"/>
    </location>
</feature>
<dbReference type="PROSITE" id="PS51123">
    <property type="entry name" value="OMPA_2"/>
    <property type="match status" value="1"/>
</dbReference>
<evidence type="ECO:0000313" key="11">
    <source>
        <dbReference type="EMBL" id="SMA49677.1"/>
    </source>
</evidence>
<feature type="region of interest" description="Disordered" evidence="8">
    <location>
        <begin position="1"/>
        <end position="20"/>
    </location>
</feature>
<dbReference type="PANTHER" id="PTHR30329">
    <property type="entry name" value="STATOR ELEMENT OF FLAGELLAR MOTOR COMPLEX"/>
    <property type="match status" value="1"/>
</dbReference>
<accession>A0A1X7AQJ4</accession>
<sequence>MSKDEPVVIRRTSPQRPEKKKSHWKSILADFVMLVLSLFVVLWVSFFSTPAQKAGVAGYFKTPEDEAGVNAAVALVEEKEDQKRQAEQQKLQAHTETVTSSTVTTDRVDETPKEIVQVEPSAIEPEQPSAAKRLKDVFRKQIDEELAKFPERYKNAVVLSEMDSMLRIEVLEVEGYPMFQRGSEKLSGVYRQILESMVPRLIATDGQLIILGHTDSTQFAKGAGKDNWDLSSARAKEARRFLVQHGFPDQKIIQVSGMADRRLFDPKDPTSAANRRVEIMVSLTE</sequence>
<dbReference type="EMBL" id="FWPT01000008">
    <property type="protein sequence ID" value="SMA49677.1"/>
    <property type="molecule type" value="Genomic_DNA"/>
</dbReference>
<proteinExistence type="inferred from homology"/>
<dbReference type="InterPro" id="IPR025713">
    <property type="entry name" value="MotB-like_N_dom"/>
</dbReference>
<dbReference type="CDD" id="cd07185">
    <property type="entry name" value="OmpA_C-like"/>
    <property type="match status" value="1"/>
</dbReference>
<organism evidence="11 12">
    <name type="scientific">Parendozoicomonas haliclonae</name>
    <dbReference type="NCBI Taxonomy" id="1960125"/>
    <lineage>
        <taxon>Bacteria</taxon>
        <taxon>Pseudomonadati</taxon>
        <taxon>Pseudomonadota</taxon>
        <taxon>Gammaproteobacteria</taxon>
        <taxon>Oceanospirillales</taxon>
        <taxon>Endozoicomonadaceae</taxon>
        <taxon>Parendozoicomonas</taxon>
    </lineage>
</organism>
<dbReference type="SUPFAM" id="SSF103088">
    <property type="entry name" value="OmpA-like"/>
    <property type="match status" value="1"/>
</dbReference>
<feature type="transmembrane region" description="Helical" evidence="9">
    <location>
        <begin position="27"/>
        <end position="46"/>
    </location>
</feature>
<dbReference type="InterPro" id="IPR006665">
    <property type="entry name" value="OmpA-like"/>
</dbReference>
<feature type="region of interest" description="Disordered" evidence="8">
    <location>
        <begin position="80"/>
        <end position="105"/>
    </location>
</feature>
<dbReference type="InterPro" id="IPR050330">
    <property type="entry name" value="Bact_OuterMem_StrucFunc"/>
</dbReference>
<dbReference type="AlphaFoldDB" id="A0A1X7AQJ4"/>
<evidence type="ECO:0000256" key="6">
    <source>
        <dbReference type="ARBA" id="ARBA00023136"/>
    </source>
</evidence>
<keyword evidence="5 9" id="KW-1133">Transmembrane helix</keyword>
<reference evidence="11 12" key="1">
    <citation type="submission" date="2017-03" db="EMBL/GenBank/DDBJ databases">
        <authorList>
            <person name="Afonso C.L."/>
            <person name="Miller P.J."/>
            <person name="Scott M.A."/>
            <person name="Spackman E."/>
            <person name="Goraichik I."/>
            <person name="Dimitrov K.M."/>
            <person name="Suarez D.L."/>
            <person name="Swayne D.E."/>
        </authorList>
    </citation>
    <scope>NUCLEOTIDE SEQUENCE [LARGE SCALE GENOMIC DNA]</scope>
    <source>
        <strain evidence="11">SB41UT1</strain>
    </source>
</reference>
<evidence type="ECO:0000256" key="7">
    <source>
        <dbReference type="PROSITE-ProRule" id="PRU00473"/>
    </source>
</evidence>
<protein>
    <submittedName>
        <fullName evidence="11">Chemotaxis protein LafU</fullName>
    </submittedName>
</protein>
<dbReference type="RefSeq" id="WP_087112123.1">
    <property type="nucleotide sequence ID" value="NZ_CBCSCN010000010.1"/>
</dbReference>
<dbReference type="GO" id="GO:0005886">
    <property type="term" value="C:plasma membrane"/>
    <property type="evidence" value="ECO:0007669"/>
    <property type="project" value="UniProtKB-SubCell"/>
</dbReference>
<dbReference type="Pfam" id="PF00691">
    <property type="entry name" value="OmpA"/>
    <property type="match status" value="1"/>
</dbReference>
<dbReference type="Pfam" id="PF13677">
    <property type="entry name" value="MotB_plug"/>
    <property type="match status" value="1"/>
</dbReference>
<evidence type="ECO:0000256" key="3">
    <source>
        <dbReference type="ARBA" id="ARBA00022475"/>
    </source>
</evidence>
<keyword evidence="12" id="KW-1185">Reference proteome</keyword>
<dbReference type="Proteomes" id="UP000196573">
    <property type="component" value="Unassembled WGS sequence"/>
</dbReference>
<keyword evidence="3" id="KW-1003">Cell membrane</keyword>
<evidence type="ECO:0000256" key="9">
    <source>
        <dbReference type="SAM" id="Phobius"/>
    </source>
</evidence>
<evidence type="ECO:0000256" key="2">
    <source>
        <dbReference type="ARBA" id="ARBA00008914"/>
    </source>
</evidence>
<keyword evidence="6 7" id="KW-0472">Membrane</keyword>
<dbReference type="OrthoDB" id="9815217at2"/>
<evidence type="ECO:0000256" key="1">
    <source>
        <dbReference type="ARBA" id="ARBA00004162"/>
    </source>
</evidence>
<evidence type="ECO:0000256" key="8">
    <source>
        <dbReference type="SAM" id="MobiDB-lite"/>
    </source>
</evidence>
<evidence type="ECO:0000256" key="5">
    <source>
        <dbReference type="ARBA" id="ARBA00022989"/>
    </source>
</evidence>
<comment type="similarity">
    <text evidence="2">Belongs to the MotB family.</text>
</comment>
<name>A0A1X7AQJ4_9GAMM</name>
<dbReference type="InterPro" id="IPR036737">
    <property type="entry name" value="OmpA-like_sf"/>
</dbReference>
<evidence type="ECO:0000259" key="10">
    <source>
        <dbReference type="PROSITE" id="PS51123"/>
    </source>
</evidence>
<evidence type="ECO:0000256" key="4">
    <source>
        <dbReference type="ARBA" id="ARBA00022692"/>
    </source>
</evidence>
<evidence type="ECO:0000313" key="12">
    <source>
        <dbReference type="Proteomes" id="UP000196573"/>
    </source>
</evidence>